<evidence type="ECO:0000256" key="6">
    <source>
        <dbReference type="ARBA" id="ARBA00022741"/>
    </source>
</evidence>
<dbReference type="EC" id="2.7.11.1" evidence="2"/>
<keyword evidence="7" id="KW-0067">ATP-binding</keyword>
<evidence type="ECO:0000256" key="7">
    <source>
        <dbReference type="ARBA" id="ARBA00022840"/>
    </source>
</evidence>
<dbReference type="InterPro" id="IPR047117">
    <property type="entry name" value="PERK1-13-like"/>
</dbReference>
<evidence type="ECO:0000256" key="1">
    <source>
        <dbReference type="ARBA" id="ARBA00004162"/>
    </source>
</evidence>
<evidence type="ECO:0000256" key="11">
    <source>
        <dbReference type="ARBA" id="ARBA00048679"/>
    </source>
</evidence>
<keyword evidence="14" id="KW-0418">Kinase</keyword>
<name>A0A833R1X4_9POAL</name>
<evidence type="ECO:0000256" key="2">
    <source>
        <dbReference type="ARBA" id="ARBA00012513"/>
    </source>
</evidence>
<dbReference type="GO" id="GO:0004674">
    <property type="term" value="F:protein serine/threonine kinase activity"/>
    <property type="evidence" value="ECO:0007669"/>
    <property type="project" value="UniProtKB-KW"/>
</dbReference>
<keyword evidence="4" id="KW-0808">Transferase</keyword>
<reference evidence="14" key="1">
    <citation type="submission" date="2020-01" db="EMBL/GenBank/DDBJ databases">
        <title>Genome sequence of Kobresia littledalei, the first chromosome-level genome in the family Cyperaceae.</title>
        <authorList>
            <person name="Qu G."/>
        </authorList>
    </citation>
    <scope>NUCLEOTIDE SEQUENCE</scope>
    <source>
        <strain evidence="14">C.B.Clarke</strain>
        <tissue evidence="14">Leaf</tissue>
    </source>
</reference>
<dbReference type="InterPro" id="IPR011009">
    <property type="entry name" value="Kinase-like_dom_sf"/>
</dbReference>
<sequence>MDWCMTVGKTLWALLTFPIGLPLICILLLLATLCGLTGEFMLWVLPVKKFPKGLVDAGNQLVSVAKKVLECWLLTSQPRIIHRDIKPANILLENSFEAKVADFGLAKFFPDGETHVCATQFVGTRGYLAPEIAMGEIREKSDTYSYGVVLLELITGKRPLVHTDSSTECLADWVWPLLLKALADDNYNEIVDPRLAADYSLEEMKLMVTCAFACVRRSPQARPPMSQVVLVLEGIATPDTLGEESIKSSVNLSSPGTFGTSSSISEHIRTESTRNLPVGVETEYMTACIDLPLSDNVGINRNSSANTSHQIRSHVGSIDNTILCTSQSAYFDAPDDYIAISDDEAPLRCAITHVAPQFDSF</sequence>
<evidence type="ECO:0000256" key="9">
    <source>
        <dbReference type="ARBA" id="ARBA00023136"/>
    </source>
</evidence>
<keyword evidence="14" id="KW-0675">Receptor</keyword>
<dbReference type="Gene3D" id="1.10.510.10">
    <property type="entry name" value="Transferase(Phosphotransferase) domain 1"/>
    <property type="match status" value="1"/>
</dbReference>
<keyword evidence="5 12" id="KW-0812">Transmembrane</keyword>
<dbReference type="PROSITE" id="PS50011">
    <property type="entry name" value="PROTEIN_KINASE_DOM"/>
    <property type="match status" value="1"/>
</dbReference>
<keyword evidence="8 12" id="KW-1133">Transmembrane helix</keyword>
<keyword evidence="3" id="KW-0723">Serine/threonine-protein kinase</keyword>
<dbReference type="PANTHER" id="PTHR47982:SF35">
    <property type="entry name" value="PROLINE-RICH RECEPTOR-LIKE PROTEIN KINASE PERK1-RELATED"/>
    <property type="match status" value="1"/>
</dbReference>
<dbReference type="PROSITE" id="PS00108">
    <property type="entry name" value="PROTEIN_KINASE_ST"/>
    <property type="match status" value="1"/>
</dbReference>
<evidence type="ECO:0000256" key="8">
    <source>
        <dbReference type="ARBA" id="ARBA00022989"/>
    </source>
</evidence>
<accession>A0A833R1X4</accession>
<proteinExistence type="predicted"/>
<evidence type="ECO:0000313" key="15">
    <source>
        <dbReference type="Proteomes" id="UP000623129"/>
    </source>
</evidence>
<evidence type="ECO:0000256" key="5">
    <source>
        <dbReference type="ARBA" id="ARBA00022692"/>
    </source>
</evidence>
<keyword evidence="15" id="KW-1185">Reference proteome</keyword>
<dbReference type="AlphaFoldDB" id="A0A833R1X4"/>
<dbReference type="OrthoDB" id="4062651at2759"/>
<evidence type="ECO:0000259" key="13">
    <source>
        <dbReference type="PROSITE" id="PS50011"/>
    </source>
</evidence>
<dbReference type="GO" id="GO:0005886">
    <property type="term" value="C:plasma membrane"/>
    <property type="evidence" value="ECO:0007669"/>
    <property type="project" value="UniProtKB-SubCell"/>
</dbReference>
<evidence type="ECO:0000256" key="12">
    <source>
        <dbReference type="SAM" id="Phobius"/>
    </source>
</evidence>
<comment type="catalytic activity">
    <reaction evidence="11">
        <text>L-seryl-[protein] + ATP = O-phospho-L-seryl-[protein] + ADP + H(+)</text>
        <dbReference type="Rhea" id="RHEA:17989"/>
        <dbReference type="Rhea" id="RHEA-COMP:9863"/>
        <dbReference type="Rhea" id="RHEA-COMP:11604"/>
        <dbReference type="ChEBI" id="CHEBI:15378"/>
        <dbReference type="ChEBI" id="CHEBI:29999"/>
        <dbReference type="ChEBI" id="CHEBI:30616"/>
        <dbReference type="ChEBI" id="CHEBI:83421"/>
        <dbReference type="ChEBI" id="CHEBI:456216"/>
        <dbReference type="EC" id="2.7.11.1"/>
    </reaction>
</comment>
<dbReference type="SMART" id="SM00220">
    <property type="entry name" value="S_TKc"/>
    <property type="match status" value="1"/>
</dbReference>
<evidence type="ECO:0000256" key="10">
    <source>
        <dbReference type="ARBA" id="ARBA00047899"/>
    </source>
</evidence>
<protein>
    <recommendedName>
        <fullName evidence="2">non-specific serine/threonine protein kinase</fullName>
        <ecNumber evidence="2">2.7.11.1</ecNumber>
    </recommendedName>
</protein>
<comment type="caution">
    <text evidence="14">The sequence shown here is derived from an EMBL/GenBank/DDBJ whole genome shotgun (WGS) entry which is preliminary data.</text>
</comment>
<dbReference type="Proteomes" id="UP000623129">
    <property type="component" value="Unassembled WGS sequence"/>
</dbReference>
<dbReference type="SUPFAM" id="SSF56112">
    <property type="entry name" value="Protein kinase-like (PK-like)"/>
    <property type="match status" value="1"/>
</dbReference>
<feature type="transmembrane region" description="Helical" evidence="12">
    <location>
        <begin position="12"/>
        <end position="45"/>
    </location>
</feature>
<keyword evidence="6" id="KW-0547">Nucleotide-binding</keyword>
<keyword evidence="9 12" id="KW-0472">Membrane</keyword>
<dbReference type="GO" id="GO:0005524">
    <property type="term" value="F:ATP binding"/>
    <property type="evidence" value="ECO:0007669"/>
    <property type="project" value="UniProtKB-KW"/>
</dbReference>
<evidence type="ECO:0000256" key="3">
    <source>
        <dbReference type="ARBA" id="ARBA00022527"/>
    </source>
</evidence>
<dbReference type="InterPro" id="IPR000719">
    <property type="entry name" value="Prot_kinase_dom"/>
</dbReference>
<comment type="catalytic activity">
    <reaction evidence="10">
        <text>L-threonyl-[protein] + ATP = O-phospho-L-threonyl-[protein] + ADP + H(+)</text>
        <dbReference type="Rhea" id="RHEA:46608"/>
        <dbReference type="Rhea" id="RHEA-COMP:11060"/>
        <dbReference type="Rhea" id="RHEA-COMP:11605"/>
        <dbReference type="ChEBI" id="CHEBI:15378"/>
        <dbReference type="ChEBI" id="CHEBI:30013"/>
        <dbReference type="ChEBI" id="CHEBI:30616"/>
        <dbReference type="ChEBI" id="CHEBI:61977"/>
        <dbReference type="ChEBI" id="CHEBI:456216"/>
        <dbReference type="EC" id="2.7.11.1"/>
    </reaction>
</comment>
<dbReference type="InterPro" id="IPR008271">
    <property type="entry name" value="Ser/Thr_kinase_AS"/>
</dbReference>
<comment type="subcellular location">
    <subcellularLocation>
        <location evidence="1">Cell membrane</location>
        <topology evidence="1">Single-pass membrane protein</topology>
    </subcellularLocation>
</comment>
<gene>
    <name evidence="14" type="ORF">FCM35_KLT05781</name>
</gene>
<feature type="domain" description="Protein kinase" evidence="13">
    <location>
        <begin position="1"/>
        <end position="235"/>
    </location>
</feature>
<dbReference type="EMBL" id="SWLB01000015">
    <property type="protein sequence ID" value="KAF3328703.1"/>
    <property type="molecule type" value="Genomic_DNA"/>
</dbReference>
<dbReference type="Pfam" id="PF00069">
    <property type="entry name" value="Pkinase"/>
    <property type="match status" value="1"/>
</dbReference>
<evidence type="ECO:0000313" key="14">
    <source>
        <dbReference type="EMBL" id="KAF3328703.1"/>
    </source>
</evidence>
<evidence type="ECO:0000256" key="4">
    <source>
        <dbReference type="ARBA" id="ARBA00022679"/>
    </source>
</evidence>
<organism evidence="14 15">
    <name type="scientific">Carex littledalei</name>
    <dbReference type="NCBI Taxonomy" id="544730"/>
    <lineage>
        <taxon>Eukaryota</taxon>
        <taxon>Viridiplantae</taxon>
        <taxon>Streptophyta</taxon>
        <taxon>Embryophyta</taxon>
        <taxon>Tracheophyta</taxon>
        <taxon>Spermatophyta</taxon>
        <taxon>Magnoliopsida</taxon>
        <taxon>Liliopsida</taxon>
        <taxon>Poales</taxon>
        <taxon>Cyperaceae</taxon>
        <taxon>Cyperoideae</taxon>
        <taxon>Cariceae</taxon>
        <taxon>Carex</taxon>
        <taxon>Carex subgen. Euthyceras</taxon>
    </lineage>
</organism>
<dbReference type="PANTHER" id="PTHR47982">
    <property type="entry name" value="PROLINE-RICH RECEPTOR-LIKE PROTEIN KINASE PERK4"/>
    <property type="match status" value="1"/>
</dbReference>